<dbReference type="Proteomes" id="UP001201812">
    <property type="component" value="Unassembled WGS sequence"/>
</dbReference>
<dbReference type="Gene3D" id="3.10.110.10">
    <property type="entry name" value="Ubiquitin Conjugating Enzyme"/>
    <property type="match status" value="1"/>
</dbReference>
<dbReference type="SUPFAM" id="SSF54495">
    <property type="entry name" value="UBC-like"/>
    <property type="match status" value="1"/>
</dbReference>
<feature type="region of interest" description="Disordered" evidence="2">
    <location>
        <begin position="1"/>
        <end position="56"/>
    </location>
</feature>
<dbReference type="SMART" id="SM00212">
    <property type="entry name" value="UBCc"/>
    <property type="match status" value="1"/>
</dbReference>
<evidence type="ECO:0000256" key="1">
    <source>
        <dbReference type="SAM" id="Coils"/>
    </source>
</evidence>
<dbReference type="InterPro" id="IPR050113">
    <property type="entry name" value="Ub_conjugating_enzyme"/>
</dbReference>
<evidence type="ECO:0000259" key="3">
    <source>
        <dbReference type="PROSITE" id="PS50127"/>
    </source>
</evidence>
<evidence type="ECO:0000256" key="2">
    <source>
        <dbReference type="SAM" id="MobiDB-lite"/>
    </source>
</evidence>
<dbReference type="InterPro" id="IPR000608">
    <property type="entry name" value="UBC"/>
</dbReference>
<gene>
    <name evidence="4" type="ORF">DdX_13498</name>
</gene>
<dbReference type="GO" id="GO:0032446">
    <property type="term" value="P:protein modification by small protein conjugation"/>
    <property type="evidence" value="ECO:0007669"/>
    <property type="project" value="UniProtKB-ARBA"/>
</dbReference>
<accession>A0AAD4MUJ2</accession>
<comment type="caution">
    <text evidence="4">The sequence shown here is derived from an EMBL/GenBank/DDBJ whole genome shotgun (WGS) entry which is preliminary data.</text>
</comment>
<dbReference type="Pfam" id="PF00179">
    <property type="entry name" value="UQ_con"/>
    <property type="match status" value="1"/>
</dbReference>
<keyword evidence="1" id="KW-0175">Coiled coil</keyword>
<reference evidence="4" key="1">
    <citation type="submission" date="2022-01" db="EMBL/GenBank/DDBJ databases">
        <title>Genome Sequence Resource for Two Populations of Ditylenchus destructor, the Migratory Endoparasitic Phytonematode.</title>
        <authorList>
            <person name="Zhang H."/>
            <person name="Lin R."/>
            <person name="Xie B."/>
        </authorList>
    </citation>
    <scope>NUCLEOTIDE SEQUENCE</scope>
    <source>
        <strain evidence="4">BazhouSP</strain>
    </source>
</reference>
<sequence>MKAKDVAGQQNSGESSSDEFEVISNDPGTEDVRSEIASNIDFGESGDESLLEDGGHSIQSLETLKSIASLPQDKTEKLDTLGSSQEDINTWLSKSQMSQQPLTTSSPIASASAAIPQDLSFEDKIETVYKHAEKKDRIAKQQLEEQRQQQLMARIRALEEELAAEKQSKASAPLLSSSPVSEPPVRQIVEIHLKWDEQTAQVQVAQPKLEKGETSKTVRKLSLEEEVHRMETALLCKDVADRAKIIQEETLVALLEAKKHHEELLRRIQQGLPNKQPNEQHQEQLMTRNRELEEFPIVQAELPTASKTVRKPSIEEEVVDRMETALRCKDVSVADRAIIMQLIQEESLEAERVPKEQKVLRRIQQEWEPIQRDGWPESFGGSPSETDLFHWQIILVGPAGTPYEDEVYTLSCTFPTDYPDSPPNVCFTTPIQHPNVDRDGNVGLQILQSKWTSDITVVKVLQSIYEFIVEPDLDNAVNQDIAEAYKINRDLHHMNAIDWKQFCNRFK</sequence>
<dbReference type="EMBL" id="JAKKPZ010000054">
    <property type="protein sequence ID" value="KAI1705704.1"/>
    <property type="molecule type" value="Genomic_DNA"/>
</dbReference>
<dbReference type="PANTHER" id="PTHR24067">
    <property type="entry name" value="UBIQUITIN-CONJUGATING ENZYME E2"/>
    <property type="match status" value="1"/>
</dbReference>
<dbReference type="InterPro" id="IPR016135">
    <property type="entry name" value="UBQ-conjugating_enzyme/RWD"/>
</dbReference>
<keyword evidence="5" id="KW-1185">Reference proteome</keyword>
<feature type="domain" description="UBC core" evidence="3">
    <location>
        <begin position="358"/>
        <end position="505"/>
    </location>
</feature>
<name>A0AAD4MUJ2_9BILA</name>
<dbReference type="PROSITE" id="PS50127">
    <property type="entry name" value="UBC_2"/>
    <property type="match status" value="1"/>
</dbReference>
<dbReference type="AlphaFoldDB" id="A0AAD4MUJ2"/>
<proteinExistence type="predicted"/>
<feature type="coiled-coil region" evidence="1">
    <location>
        <begin position="129"/>
        <end position="168"/>
    </location>
</feature>
<organism evidence="4 5">
    <name type="scientific">Ditylenchus destructor</name>
    <dbReference type="NCBI Taxonomy" id="166010"/>
    <lineage>
        <taxon>Eukaryota</taxon>
        <taxon>Metazoa</taxon>
        <taxon>Ecdysozoa</taxon>
        <taxon>Nematoda</taxon>
        <taxon>Chromadorea</taxon>
        <taxon>Rhabditida</taxon>
        <taxon>Tylenchina</taxon>
        <taxon>Tylenchomorpha</taxon>
        <taxon>Sphaerularioidea</taxon>
        <taxon>Anguinidae</taxon>
        <taxon>Anguininae</taxon>
        <taxon>Ditylenchus</taxon>
    </lineage>
</organism>
<protein>
    <submittedName>
        <fullName evidence="4">Ubiquitin-conjugating enzyme domain-containing protein</fullName>
    </submittedName>
</protein>
<evidence type="ECO:0000313" key="4">
    <source>
        <dbReference type="EMBL" id="KAI1705704.1"/>
    </source>
</evidence>
<evidence type="ECO:0000313" key="5">
    <source>
        <dbReference type="Proteomes" id="UP001201812"/>
    </source>
</evidence>